<dbReference type="GO" id="GO:0030527">
    <property type="term" value="F:structural constituent of chromatin"/>
    <property type="evidence" value="ECO:0007669"/>
    <property type="project" value="InterPro"/>
</dbReference>
<keyword evidence="18" id="KW-1185">Reference proteome</keyword>
<comment type="subunit">
    <text evidence="5 14">The nucleosome is a histone octamer containing two molecules each of H2A, H2B, H3 and H4 assembled in one H3-H4 heterotetramer and two H2A-H2B heterodimers. The octamer wraps approximately 147 bp of DNA.</text>
</comment>
<comment type="function">
    <text evidence="1">Core component of nucleosome. Nucleosomes wrap and compact DNA into chromatin, limiting DNA accessibility to the cellular machineries which require DNA as a template. Histones thereby play a central role in transcription regulation, DNA repair, DNA replication and chromosomal stability. DNA accessibility is regulated via a complex set of post-translational modifications of histones, also called histone code, and nucleosome remodeling.</text>
</comment>
<evidence type="ECO:0000256" key="5">
    <source>
        <dbReference type="ARBA" id="ARBA00011538"/>
    </source>
</evidence>
<feature type="domain" description="Core Histone H2A/H2B/H3" evidence="16">
    <location>
        <begin position="232"/>
        <end position="313"/>
    </location>
</feature>
<feature type="compositionally biased region" description="Low complexity" evidence="15">
    <location>
        <begin position="214"/>
        <end position="224"/>
    </location>
</feature>
<dbReference type="PROSITE" id="PS00357">
    <property type="entry name" value="HISTONE_H2B"/>
    <property type="match status" value="1"/>
</dbReference>
<keyword evidence="10" id="KW-0007">Acetylation</keyword>
<evidence type="ECO:0000256" key="13">
    <source>
        <dbReference type="ARBA" id="ARBA00023269"/>
    </source>
</evidence>
<evidence type="ECO:0000256" key="2">
    <source>
        <dbReference type="ARBA" id="ARBA00004123"/>
    </source>
</evidence>
<accession>A0A8B9TYP0</accession>
<evidence type="ECO:0000256" key="4">
    <source>
        <dbReference type="ARBA" id="ARBA00006846"/>
    </source>
</evidence>
<keyword evidence="12 14" id="KW-0539">Nucleus</keyword>
<evidence type="ECO:0000256" key="9">
    <source>
        <dbReference type="ARBA" id="ARBA00022843"/>
    </source>
</evidence>
<evidence type="ECO:0000256" key="12">
    <source>
        <dbReference type="ARBA" id="ARBA00023242"/>
    </source>
</evidence>
<keyword evidence="11 14" id="KW-0238">DNA-binding</keyword>
<dbReference type="InterPro" id="IPR000558">
    <property type="entry name" value="Histone_H2B"/>
</dbReference>
<feature type="region of interest" description="Disordered" evidence="15">
    <location>
        <begin position="214"/>
        <end position="245"/>
    </location>
</feature>
<evidence type="ECO:0000313" key="17">
    <source>
        <dbReference type="Ensembl" id="ENSAZOP00000001598.1"/>
    </source>
</evidence>
<dbReference type="Proteomes" id="UP000694549">
    <property type="component" value="Unplaced"/>
</dbReference>
<dbReference type="GO" id="GO:0046982">
    <property type="term" value="F:protein heterodimerization activity"/>
    <property type="evidence" value="ECO:0007669"/>
    <property type="project" value="InterPro"/>
</dbReference>
<keyword evidence="7" id="KW-1017">Isopeptide bond</keyword>
<dbReference type="AlphaFoldDB" id="A0A8B9TYP0"/>
<dbReference type="InterPro" id="IPR009072">
    <property type="entry name" value="Histone-fold"/>
</dbReference>
<reference evidence="17" key="1">
    <citation type="submission" date="2025-08" db="UniProtKB">
        <authorList>
            <consortium name="Ensembl"/>
        </authorList>
    </citation>
    <scope>IDENTIFICATION</scope>
</reference>
<dbReference type="Pfam" id="PF00125">
    <property type="entry name" value="Histone"/>
    <property type="match status" value="1"/>
</dbReference>
<protein>
    <recommendedName>
        <fullName evidence="14">Histone H2B</fullName>
    </recommendedName>
</protein>
<keyword evidence="9" id="KW-0832">Ubl conjugation</keyword>
<sequence length="338" mass="36433">MWVALKRAFGLFVATVLLGLGLVAVGLLGQQHGLDVGQHPALRDGDLAQQLVELLVVADGQLQVAGDDARLLVVAGNCSPARDERDLALALTLPPCFPRPDITLLLAHRTTDHERRKQNAEQAFPTPAPFAFIPSLGGINPGDWLVPGTVRGANERADRAATNRHRGTAANPGPIAWHESEPPYLHSSPINAGRRSHFGCCSCSARAGIAVKMPEPAKSAPAPKKGSKKAVTKTQKKGDKKRKKSRKESYSIYVYKVLKQVHPDTGISSKAMGIMNSFVNDIFERIAGEASRLAHYNKRSTITSREIQTAVRLLLPGELAKHAVSEGTKAVTKYTSSK</sequence>
<comment type="similarity">
    <text evidence="4 14">Belongs to the histone H2B family.</text>
</comment>
<evidence type="ECO:0000256" key="3">
    <source>
        <dbReference type="ARBA" id="ARBA00004286"/>
    </source>
</evidence>
<dbReference type="Gene3D" id="1.10.20.10">
    <property type="entry name" value="Histone, subunit A"/>
    <property type="match status" value="1"/>
</dbReference>
<feature type="region of interest" description="Disordered" evidence="15">
    <location>
        <begin position="157"/>
        <end position="181"/>
    </location>
</feature>
<keyword evidence="6 14" id="KW-0158">Chromosome</keyword>
<evidence type="ECO:0000256" key="6">
    <source>
        <dbReference type="ARBA" id="ARBA00022454"/>
    </source>
</evidence>
<dbReference type="InterPro" id="IPR007125">
    <property type="entry name" value="H2A/H2B/H3"/>
</dbReference>
<feature type="compositionally biased region" description="Basic residues" evidence="15">
    <location>
        <begin position="225"/>
        <end position="245"/>
    </location>
</feature>
<keyword evidence="13 14" id="KW-0544">Nucleosome core</keyword>
<dbReference type="InterPro" id="IPR055333">
    <property type="entry name" value="HISTONE_H2B_site"/>
</dbReference>
<dbReference type="SUPFAM" id="SSF47113">
    <property type="entry name" value="Histone-fold"/>
    <property type="match status" value="1"/>
</dbReference>
<evidence type="ECO:0000256" key="10">
    <source>
        <dbReference type="ARBA" id="ARBA00022990"/>
    </source>
</evidence>
<dbReference type="PRINTS" id="PR00621">
    <property type="entry name" value="HISTONEH2B"/>
</dbReference>
<evidence type="ECO:0000256" key="1">
    <source>
        <dbReference type="ARBA" id="ARBA00002001"/>
    </source>
</evidence>
<keyword evidence="8" id="KW-0597">Phosphoprotein</keyword>
<organism evidence="17 18">
    <name type="scientific">Anas zonorhyncha</name>
    <name type="common">Eastern spot-billed duck</name>
    <dbReference type="NCBI Taxonomy" id="75864"/>
    <lineage>
        <taxon>Eukaryota</taxon>
        <taxon>Metazoa</taxon>
        <taxon>Chordata</taxon>
        <taxon>Craniata</taxon>
        <taxon>Vertebrata</taxon>
        <taxon>Euteleostomi</taxon>
        <taxon>Archelosauria</taxon>
        <taxon>Archosauria</taxon>
        <taxon>Dinosauria</taxon>
        <taxon>Saurischia</taxon>
        <taxon>Theropoda</taxon>
        <taxon>Coelurosauria</taxon>
        <taxon>Aves</taxon>
        <taxon>Neognathae</taxon>
        <taxon>Galloanserae</taxon>
        <taxon>Anseriformes</taxon>
        <taxon>Anatidae</taxon>
        <taxon>Anatinae</taxon>
        <taxon>Anas</taxon>
    </lineage>
</organism>
<comment type="subcellular location">
    <subcellularLocation>
        <location evidence="3">Chromosome</location>
    </subcellularLocation>
    <subcellularLocation>
        <location evidence="2 14">Nucleus</location>
    </subcellularLocation>
</comment>
<dbReference type="GO" id="GO:0003677">
    <property type="term" value="F:DNA binding"/>
    <property type="evidence" value="ECO:0007669"/>
    <property type="project" value="UniProtKB-KW"/>
</dbReference>
<proteinExistence type="inferred from homology"/>
<name>A0A8B9TYP0_9AVES</name>
<dbReference type="FunFam" id="1.10.20.10:FF:000003">
    <property type="entry name" value="Histone H2B"/>
    <property type="match status" value="1"/>
</dbReference>
<evidence type="ECO:0000256" key="8">
    <source>
        <dbReference type="ARBA" id="ARBA00022553"/>
    </source>
</evidence>
<evidence type="ECO:0000259" key="16">
    <source>
        <dbReference type="Pfam" id="PF00125"/>
    </source>
</evidence>
<dbReference type="CDD" id="cd22910">
    <property type="entry name" value="HFD_H2B"/>
    <property type="match status" value="1"/>
</dbReference>
<dbReference type="GO" id="GO:0005634">
    <property type="term" value="C:nucleus"/>
    <property type="evidence" value="ECO:0007669"/>
    <property type="project" value="UniProtKB-SubCell"/>
</dbReference>
<evidence type="ECO:0000256" key="11">
    <source>
        <dbReference type="ARBA" id="ARBA00023125"/>
    </source>
</evidence>
<dbReference type="PANTHER" id="PTHR23428">
    <property type="entry name" value="HISTONE H2B"/>
    <property type="match status" value="1"/>
</dbReference>
<reference evidence="17" key="2">
    <citation type="submission" date="2025-09" db="UniProtKB">
        <authorList>
            <consortium name="Ensembl"/>
        </authorList>
    </citation>
    <scope>IDENTIFICATION</scope>
</reference>
<evidence type="ECO:0000256" key="14">
    <source>
        <dbReference type="RuleBase" id="RU000451"/>
    </source>
</evidence>
<evidence type="ECO:0000256" key="7">
    <source>
        <dbReference type="ARBA" id="ARBA00022499"/>
    </source>
</evidence>
<dbReference type="SMART" id="SM00427">
    <property type="entry name" value="H2B"/>
    <property type="match status" value="1"/>
</dbReference>
<evidence type="ECO:0000313" key="18">
    <source>
        <dbReference type="Proteomes" id="UP000694549"/>
    </source>
</evidence>
<dbReference type="GO" id="GO:0000786">
    <property type="term" value="C:nucleosome"/>
    <property type="evidence" value="ECO:0007669"/>
    <property type="project" value="UniProtKB-KW"/>
</dbReference>
<evidence type="ECO:0000256" key="15">
    <source>
        <dbReference type="SAM" id="MobiDB-lite"/>
    </source>
</evidence>
<dbReference type="Ensembl" id="ENSAZOT00000001710.1">
    <property type="protein sequence ID" value="ENSAZOP00000001598.1"/>
    <property type="gene ID" value="ENSAZOG00000001108.1"/>
</dbReference>